<sequence>MLLKDMLPRLRAERGLTQQDLAEKLYVTRQAVSRWETGETAPGIDMVKLIASVFDVPIVSLLDMPEHYCQSCGMMLTDESQYAVDADGNHTHDWCKWCYDKGAYTYETDMESMIEECAPRMAQAMGWKLDEAVSLLGAVLPHLERWKGEIER</sequence>
<dbReference type="InterPro" id="IPR025868">
    <property type="entry name" value="Zn_ribbon_dom_put"/>
</dbReference>
<evidence type="ECO:0000259" key="2">
    <source>
        <dbReference type="PROSITE" id="PS50943"/>
    </source>
</evidence>
<feature type="domain" description="HTH cro/C1-type" evidence="2">
    <location>
        <begin position="9"/>
        <end position="61"/>
    </location>
</feature>
<reference evidence="3" key="1">
    <citation type="submission" date="2021-02" db="EMBL/GenBank/DDBJ databases">
        <title>Infant gut strain persistence is associated with maternal origin, phylogeny, and functional potential including surface adhesion and iron acquisition.</title>
        <authorList>
            <person name="Lou Y.C."/>
        </authorList>
    </citation>
    <scope>NUCLEOTIDE SEQUENCE</scope>
    <source>
        <strain evidence="3">L2_039_000G1_dasL2_039_000G1_concoct_11</strain>
    </source>
</reference>
<dbReference type="InterPro" id="IPR001387">
    <property type="entry name" value="Cro/C1-type_HTH"/>
</dbReference>
<dbReference type="SMART" id="SM00530">
    <property type="entry name" value="HTH_XRE"/>
    <property type="match status" value="1"/>
</dbReference>
<dbReference type="PROSITE" id="PS50943">
    <property type="entry name" value="HTH_CROC1"/>
    <property type="match status" value="1"/>
</dbReference>
<dbReference type="PANTHER" id="PTHR46558:SF4">
    <property type="entry name" value="DNA-BIDING PHAGE PROTEIN"/>
    <property type="match status" value="1"/>
</dbReference>
<accession>A0A943USJ8</accession>
<comment type="caution">
    <text evidence="3">The sequence shown here is derived from an EMBL/GenBank/DDBJ whole genome shotgun (WGS) entry which is preliminary data.</text>
</comment>
<dbReference type="Pfam" id="PF01381">
    <property type="entry name" value="HTH_3"/>
    <property type="match status" value="1"/>
</dbReference>
<proteinExistence type="predicted"/>
<dbReference type="Proteomes" id="UP000727506">
    <property type="component" value="Unassembled WGS sequence"/>
</dbReference>
<evidence type="ECO:0000313" key="3">
    <source>
        <dbReference type="EMBL" id="MBS6940061.1"/>
    </source>
</evidence>
<dbReference type="GO" id="GO:0003677">
    <property type="term" value="F:DNA binding"/>
    <property type="evidence" value="ECO:0007669"/>
    <property type="project" value="UniProtKB-KW"/>
</dbReference>
<gene>
    <name evidence="3" type="ORF">KH142_00975</name>
</gene>
<name>A0A943USJ8_9ACTN</name>
<keyword evidence="1" id="KW-0238">DNA-binding</keyword>
<dbReference type="InterPro" id="IPR010982">
    <property type="entry name" value="Lambda_DNA-bd_dom_sf"/>
</dbReference>
<dbReference type="PANTHER" id="PTHR46558">
    <property type="entry name" value="TRACRIPTIONAL REGULATORY PROTEIN-RELATED-RELATED"/>
    <property type="match status" value="1"/>
</dbReference>
<dbReference type="EMBL" id="JAGZSV010000007">
    <property type="protein sequence ID" value="MBS6940061.1"/>
    <property type="molecule type" value="Genomic_DNA"/>
</dbReference>
<evidence type="ECO:0000313" key="4">
    <source>
        <dbReference type="Proteomes" id="UP000727506"/>
    </source>
</evidence>
<evidence type="ECO:0000256" key="1">
    <source>
        <dbReference type="ARBA" id="ARBA00023125"/>
    </source>
</evidence>
<dbReference type="CDD" id="cd00093">
    <property type="entry name" value="HTH_XRE"/>
    <property type="match status" value="1"/>
</dbReference>
<protein>
    <submittedName>
        <fullName evidence="3">Helix-turn-helix domain-containing protein</fullName>
    </submittedName>
</protein>
<dbReference type="Pfam" id="PF12674">
    <property type="entry name" value="Zn_ribbon_2"/>
    <property type="match status" value="1"/>
</dbReference>
<organism evidence="3 4">
    <name type="scientific">Slackia piriformis</name>
    <dbReference type="NCBI Taxonomy" id="626934"/>
    <lineage>
        <taxon>Bacteria</taxon>
        <taxon>Bacillati</taxon>
        <taxon>Actinomycetota</taxon>
        <taxon>Coriobacteriia</taxon>
        <taxon>Eggerthellales</taxon>
        <taxon>Eggerthellaceae</taxon>
        <taxon>Slackia</taxon>
    </lineage>
</organism>
<dbReference type="Gene3D" id="1.10.260.40">
    <property type="entry name" value="lambda repressor-like DNA-binding domains"/>
    <property type="match status" value="1"/>
</dbReference>
<dbReference type="AlphaFoldDB" id="A0A943USJ8"/>
<dbReference type="SUPFAM" id="SSF47413">
    <property type="entry name" value="lambda repressor-like DNA-binding domains"/>
    <property type="match status" value="1"/>
</dbReference>